<dbReference type="InterPro" id="IPR029058">
    <property type="entry name" value="AB_hydrolase_fold"/>
</dbReference>
<sequence length="465" mass="51631">MKKKVLIILMTIFSFSLFGQDITGQWQGLLKVQGIQLRLVFNVTKTDNGYNSTMDSPDQGAKGIPVTNTIFENNKVTFQITNAKIEYTGELKEDEIIGTFKQAGQEFPMNLSQKAIEKEVLNRPQEPTKPYPYYSEDITFQNLKDNISLSGTLTLPKKEGNFPVVILISGSGPQNRDEELFGHKPFLVISDYLTKNEIGVLRYDDRGVGQSTGDFKNATTANFATDAESAITYLKTRKEINKKKIGLIGHSEGGIIASIVASKSKDISFIVLLAGTGIKGDKVLLLQQELISKAKGIAQNDIKKSLETNAKLFEIIDKSNDNQKLKTDLSNLIDETLKSDTNAQIPNGFTKKEFILMQVNQLSTPWLQYFIKFNPGKVLEKVKCPVLAVSGEKDLQVPPKENLTAISDALKKGGNKKVTTKVFPNLNHLFQESETGLPSEYATIEQTVSPDLLTEITTWILNQVN</sequence>
<dbReference type="InterPro" id="IPR002471">
    <property type="entry name" value="Pept_S9_AS"/>
</dbReference>
<evidence type="ECO:0000256" key="1">
    <source>
        <dbReference type="ARBA" id="ARBA00022801"/>
    </source>
</evidence>
<name>A0A9E6ZKV6_9FLAO</name>
<dbReference type="SUPFAM" id="SSF53474">
    <property type="entry name" value="alpha/beta-Hydrolases"/>
    <property type="match status" value="1"/>
</dbReference>
<evidence type="ECO:0000256" key="2">
    <source>
        <dbReference type="SAM" id="SignalP"/>
    </source>
</evidence>
<dbReference type="InterPro" id="IPR014940">
    <property type="entry name" value="BAAT_C"/>
</dbReference>
<evidence type="ECO:0000313" key="5">
    <source>
        <dbReference type="Proteomes" id="UP000831290"/>
    </source>
</evidence>
<accession>A0A9E6ZKV6</accession>
<dbReference type="GO" id="GO:0004252">
    <property type="term" value="F:serine-type endopeptidase activity"/>
    <property type="evidence" value="ECO:0007669"/>
    <property type="project" value="InterPro"/>
</dbReference>
<dbReference type="PANTHER" id="PTHR43265">
    <property type="entry name" value="ESTERASE ESTD"/>
    <property type="match status" value="1"/>
</dbReference>
<evidence type="ECO:0000313" key="4">
    <source>
        <dbReference type="EMBL" id="UOB16459.1"/>
    </source>
</evidence>
<dbReference type="Proteomes" id="UP000831290">
    <property type="component" value="Chromosome"/>
</dbReference>
<keyword evidence="1 4" id="KW-0378">Hydrolase</keyword>
<gene>
    <name evidence="4" type="ORF">MQE35_12015</name>
</gene>
<protein>
    <submittedName>
        <fullName evidence="4">Alpha/beta fold hydrolase</fullName>
    </submittedName>
</protein>
<proteinExistence type="predicted"/>
<dbReference type="Gene3D" id="3.40.50.1820">
    <property type="entry name" value="alpha/beta hydrolase"/>
    <property type="match status" value="1"/>
</dbReference>
<dbReference type="KEGG" id="fbm:MQE35_12015"/>
<dbReference type="PROSITE" id="PS00708">
    <property type="entry name" value="PRO_ENDOPEP_SER"/>
    <property type="match status" value="1"/>
</dbReference>
<dbReference type="RefSeq" id="WP_255841644.1">
    <property type="nucleotide sequence ID" value="NZ_CP094358.1"/>
</dbReference>
<organism evidence="4 5">
    <name type="scientific">Abyssalbus ytuae</name>
    <dbReference type="NCBI Taxonomy" id="2926907"/>
    <lineage>
        <taxon>Bacteria</taxon>
        <taxon>Pseudomonadati</taxon>
        <taxon>Bacteroidota</taxon>
        <taxon>Flavobacteriia</taxon>
        <taxon>Flavobacteriales</taxon>
        <taxon>Flavobacteriaceae</taxon>
        <taxon>Abyssalbus</taxon>
    </lineage>
</organism>
<evidence type="ECO:0000259" key="3">
    <source>
        <dbReference type="Pfam" id="PF08840"/>
    </source>
</evidence>
<dbReference type="GO" id="GO:0006508">
    <property type="term" value="P:proteolysis"/>
    <property type="evidence" value="ECO:0007669"/>
    <property type="project" value="InterPro"/>
</dbReference>
<dbReference type="PANTHER" id="PTHR43265:SF1">
    <property type="entry name" value="ESTERASE ESTD"/>
    <property type="match status" value="1"/>
</dbReference>
<keyword evidence="2" id="KW-0732">Signal</keyword>
<feature type="signal peptide" evidence="2">
    <location>
        <begin position="1"/>
        <end position="19"/>
    </location>
</feature>
<dbReference type="InterPro" id="IPR053145">
    <property type="entry name" value="AB_hydrolase_Est10"/>
</dbReference>
<keyword evidence="5" id="KW-1185">Reference proteome</keyword>
<dbReference type="GO" id="GO:0052689">
    <property type="term" value="F:carboxylic ester hydrolase activity"/>
    <property type="evidence" value="ECO:0007669"/>
    <property type="project" value="TreeGrafter"/>
</dbReference>
<reference evidence="4" key="1">
    <citation type="submission" date="2022-03" db="EMBL/GenBank/DDBJ databases">
        <title>Description of Abyssus ytuae gen. nov., sp. nov., a novel member of the family Flavobacteriaceae isolated from the sediment of Mariana Trench.</title>
        <authorList>
            <person name="Zhang J."/>
            <person name="Xu X."/>
        </authorList>
    </citation>
    <scope>NUCLEOTIDE SEQUENCE</scope>
    <source>
        <strain evidence="4">MT3330</strain>
    </source>
</reference>
<dbReference type="EMBL" id="CP094358">
    <property type="protein sequence ID" value="UOB16459.1"/>
    <property type="molecule type" value="Genomic_DNA"/>
</dbReference>
<feature type="domain" description="BAAT/Acyl-CoA thioester hydrolase C-terminal" evidence="3">
    <location>
        <begin position="228"/>
        <end position="430"/>
    </location>
</feature>
<feature type="chain" id="PRO_5038804499" evidence="2">
    <location>
        <begin position="20"/>
        <end position="465"/>
    </location>
</feature>
<dbReference type="AlphaFoldDB" id="A0A9E6ZKV6"/>
<dbReference type="Pfam" id="PF08840">
    <property type="entry name" value="BAAT_C"/>
    <property type="match status" value="1"/>
</dbReference>